<dbReference type="SUPFAM" id="SSF75615">
    <property type="entry name" value="Siroheme synthase middle domains-like"/>
    <property type="match status" value="1"/>
</dbReference>
<sequence length="212" mass="22173">MIPLLHDFEGETVLVVGGGPVGARKARRFAREARTVVVSPAFADRDFGDAELVRAAPTPDDVREWVDRLAPALVVAATDDDAVNEAAETAARDAGALVNRADRAGGRDAGSVVVPATVRDGSVVAAVATGGAAPALSKELRRRIEAEVEGAGAMADLVAEIRAEQKDAGVSATARRERVRAVVSSPEVWKALQEGASNARQEATRVMEEIDD</sequence>
<keyword evidence="3" id="KW-0560">Oxidoreductase</keyword>
<dbReference type="AlphaFoldDB" id="A0ABD5WZA6"/>
<dbReference type="Proteomes" id="UP001596388">
    <property type="component" value="Unassembled WGS sequence"/>
</dbReference>
<evidence type="ECO:0000256" key="2">
    <source>
        <dbReference type="ARBA" id="ARBA00012400"/>
    </source>
</evidence>
<dbReference type="SUPFAM" id="SSF51735">
    <property type="entry name" value="NAD(P)-binding Rossmann-fold domains"/>
    <property type="match status" value="1"/>
</dbReference>
<evidence type="ECO:0000256" key="4">
    <source>
        <dbReference type="ARBA" id="ARBA00023027"/>
    </source>
</evidence>
<dbReference type="NCBIfam" id="TIGR01470">
    <property type="entry name" value="cysG_Nterm"/>
    <property type="match status" value="1"/>
</dbReference>
<keyword evidence="5" id="KW-0627">Porphyrin biosynthesis</keyword>
<organism evidence="7 8">
    <name type="scientific">Halobaculum marinum</name>
    <dbReference type="NCBI Taxonomy" id="3031996"/>
    <lineage>
        <taxon>Archaea</taxon>
        <taxon>Methanobacteriati</taxon>
        <taxon>Methanobacteriota</taxon>
        <taxon>Stenosarchaea group</taxon>
        <taxon>Halobacteria</taxon>
        <taxon>Halobacteriales</taxon>
        <taxon>Haloferacaceae</taxon>
        <taxon>Halobaculum</taxon>
    </lineage>
</organism>
<reference evidence="7 8" key="1">
    <citation type="journal article" date="2019" name="Int. J. Syst. Evol. Microbiol.">
        <title>The Global Catalogue of Microorganisms (GCM) 10K type strain sequencing project: providing services to taxonomists for standard genome sequencing and annotation.</title>
        <authorList>
            <consortium name="The Broad Institute Genomics Platform"/>
            <consortium name="The Broad Institute Genome Sequencing Center for Infectious Disease"/>
            <person name="Wu L."/>
            <person name="Ma J."/>
        </authorList>
    </citation>
    <scope>NUCLEOTIDE SEQUENCE [LARGE SCALE GENOMIC DNA]</scope>
    <source>
        <strain evidence="7 8">DT55</strain>
    </source>
</reference>
<evidence type="ECO:0000256" key="3">
    <source>
        <dbReference type="ARBA" id="ARBA00023002"/>
    </source>
</evidence>
<comment type="pathway">
    <text evidence="1">Porphyrin-containing compound metabolism; siroheme biosynthesis; sirohydrochlorin from precorrin-2: step 1/1.</text>
</comment>
<evidence type="ECO:0000256" key="1">
    <source>
        <dbReference type="ARBA" id="ARBA00005010"/>
    </source>
</evidence>
<dbReference type="InterPro" id="IPR028161">
    <property type="entry name" value="Met8-like"/>
</dbReference>
<dbReference type="GeneID" id="79269247"/>
<protein>
    <recommendedName>
        <fullName evidence="2">precorrin-2 dehydrogenase</fullName>
        <ecNumber evidence="2">1.3.1.76</ecNumber>
    </recommendedName>
</protein>
<name>A0ABD5WZA6_9EURY</name>
<evidence type="ECO:0000256" key="5">
    <source>
        <dbReference type="ARBA" id="ARBA00023244"/>
    </source>
</evidence>
<evidence type="ECO:0000313" key="7">
    <source>
        <dbReference type="EMBL" id="MFC7096859.1"/>
    </source>
</evidence>
<dbReference type="InterPro" id="IPR036291">
    <property type="entry name" value="NAD(P)-bd_dom_sf"/>
</dbReference>
<dbReference type="GO" id="GO:0043115">
    <property type="term" value="F:precorrin-2 dehydrogenase activity"/>
    <property type="evidence" value="ECO:0007669"/>
    <property type="project" value="UniProtKB-EC"/>
</dbReference>
<proteinExistence type="predicted"/>
<gene>
    <name evidence="7" type="ORF">ACFQKD_06030</name>
</gene>
<comment type="catalytic activity">
    <reaction evidence="6">
        <text>precorrin-2 + NAD(+) = sirohydrochlorin + NADH + 2 H(+)</text>
        <dbReference type="Rhea" id="RHEA:15613"/>
        <dbReference type="ChEBI" id="CHEBI:15378"/>
        <dbReference type="ChEBI" id="CHEBI:57540"/>
        <dbReference type="ChEBI" id="CHEBI:57945"/>
        <dbReference type="ChEBI" id="CHEBI:58351"/>
        <dbReference type="ChEBI" id="CHEBI:58827"/>
        <dbReference type="EC" id="1.3.1.76"/>
    </reaction>
</comment>
<dbReference type="EMBL" id="JBHTAG010000002">
    <property type="protein sequence ID" value="MFC7096859.1"/>
    <property type="molecule type" value="Genomic_DNA"/>
</dbReference>
<dbReference type="Gene3D" id="3.30.160.110">
    <property type="entry name" value="Siroheme synthase, domain 2"/>
    <property type="match status" value="1"/>
</dbReference>
<accession>A0ABD5WZA6</accession>
<keyword evidence="4" id="KW-0520">NAD</keyword>
<comment type="caution">
    <text evidence="7">The sequence shown here is derived from an EMBL/GenBank/DDBJ whole genome shotgun (WGS) entry which is preliminary data.</text>
</comment>
<dbReference type="Pfam" id="PF13241">
    <property type="entry name" value="NAD_binding_7"/>
    <property type="match status" value="1"/>
</dbReference>
<evidence type="ECO:0000256" key="6">
    <source>
        <dbReference type="ARBA" id="ARBA00047561"/>
    </source>
</evidence>
<dbReference type="PANTHER" id="PTHR35330:SF1">
    <property type="entry name" value="SIROHEME BIOSYNTHESIS PROTEIN MET8"/>
    <property type="match status" value="1"/>
</dbReference>
<evidence type="ECO:0000313" key="8">
    <source>
        <dbReference type="Proteomes" id="UP001596388"/>
    </source>
</evidence>
<keyword evidence="8" id="KW-1185">Reference proteome</keyword>
<dbReference type="Gene3D" id="3.40.50.720">
    <property type="entry name" value="NAD(P)-binding Rossmann-like Domain"/>
    <property type="match status" value="1"/>
</dbReference>
<dbReference type="GO" id="GO:0006779">
    <property type="term" value="P:porphyrin-containing compound biosynthetic process"/>
    <property type="evidence" value="ECO:0007669"/>
    <property type="project" value="UniProtKB-KW"/>
</dbReference>
<dbReference type="InterPro" id="IPR006367">
    <property type="entry name" value="Sirohaem_synthase_N"/>
</dbReference>
<dbReference type="RefSeq" id="WP_276238683.1">
    <property type="nucleotide sequence ID" value="NZ_CP119989.1"/>
</dbReference>
<dbReference type="EC" id="1.3.1.76" evidence="2"/>
<dbReference type="PANTHER" id="PTHR35330">
    <property type="entry name" value="SIROHEME BIOSYNTHESIS PROTEIN MET8"/>
    <property type="match status" value="1"/>
</dbReference>